<dbReference type="Proteomes" id="UP000231553">
    <property type="component" value="Unassembled WGS sequence"/>
</dbReference>
<dbReference type="SFLD" id="SFLDG01129">
    <property type="entry name" value="C1.5:_HAD__Beta-PGM__Phosphata"/>
    <property type="match status" value="1"/>
</dbReference>
<evidence type="ECO:0000313" key="5">
    <source>
        <dbReference type="EMBL" id="PJE36472.1"/>
    </source>
</evidence>
<dbReference type="InterPro" id="IPR036412">
    <property type="entry name" value="HAD-like_sf"/>
</dbReference>
<gene>
    <name evidence="5" type="ORF">CVM52_11905</name>
</gene>
<dbReference type="Pfam" id="PF00702">
    <property type="entry name" value="Hydrolase"/>
    <property type="match status" value="1"/>
</dbReference>
<dbReference type="GO" id="GO:0016787">
    <property type="term" value="F:hydrolase activity"/>
    <property type="evidence" value="ECO:0007669"/>
    <property type="project" value="UniProtKB-KW"/>
</dbReference>
<dbReference type="EMBL" id="PGTB01000041">
    <property type="protein sequence ID" value="PJE36472.1"/>
    <property type="molecule type" value="Genomic_DNA"/>
</dbReference>
<dbReference type="Gene3D" id="1.10.150.240">
    <property type="entry name" value="Putative phosphatase, domain 2"/>
    <property type="match status" value="1"/>
</dbReference>
<dbReference type="InterPro" id="IPR006439">
    <property type="entry name" value="HAD-SF_hydro_IA"/>
</dbReference>
<reference evidence="5 6" key="1">
    <citation type="journal article" date="2018" name="Int. J. Syst. Evol. Microbiol.">
        <title>Pseudooceanicola lipolyticus sp. nov., a marine alphaproteobacterium, reclassification of Oceanicola flagellatus as Pseudooceanicola flagellatus comb. nov. and emended description of the genus Pseudooceanicola.</title>
        <authorList>
            <person name="Huang M.-M."/>
            <person name="Guo L.-L."/>
            <person name="Wu Y.-H."/>
            <person name="Lai Q.-L."/>
            <person name="Shao Z.-Z."/>
            <person name="Wang C.-S."/>
            <person name="Wu M."/>
            <person name="Xu X.-W."/>
        </authorList>
    </citation>
    <scope>NUCLEOTIDE SEQUENCE [LARGE SCALE GENOMIC DNA]</scope>
    <source>
        <strain evidence="5 6">157</strain>
    </source>
</reference>
<comment type="cofactor">
    <cofactor evidence="1">
        <name>Mg(2+)</name>
        <dbReference type="ChEBI" id="CHEBI:18420"/>
    </cofactor>
</comment>
<dbReference type="SFLD" id="SFLDS00003">
    <property type="entry name" value="Haloacid_Dehalogenase"/>
    <property type="match status" value="1"/>
</dbReference>
<dbReference type="SFLD" id="SFLDG01135">
    <property type="entry name" value="C1.5.6:_HAD__Beta-PGM__Phospha"/>
    <property type="match status" value="1"/>
</dbReference>
<keyword evidence="4" id="KW-0460">Magnesium</keyword>
<evidence type="ECO:0000256" key="1">
    <source>
        <dbReference type="ARBA" id="ARBA00001946"/>
    </source>
</evidence>
<dbReference type="RefSeq" id="WP_100162718.1">
    <property type="nucleotide sequence ID" value="NZ_PGTB01000041.1"/>
</dbReference>
<dbReference type="SUPFAM" id="SSF56784">
    <property type="entry name" value="HAD-like"/>
    <property type="match status" value="1"/>
</dbReference>
<keyword evidence="5" id="KW-0378">Hydrolase</keyword>
<dbReference type="CDD" id="cd07526">
    <property type="entry name" value="HAD_BPGM_like"/>
    <property type="match status" value="1"/>
</dbReference>
<organism evidence="5 6">
    <name type="scientific">Pseudooceanicola lipolyticus</name>
    <dbReference type="NCBI Taxonomy" id="2029104"/>
    <lineage>
        <taxon>Bacteria</taxon>
        <taxon>Pseudomonadati</taxon>
        <taxon>Pseudomonadota</taxon>
        <taxon>Alphaproteobacteria</taxon>
        <taxon>Rhodobacterales</taxon>
        <taxon>Paracoccaceae</taxon>
        <taxon>Pseudooceanicola</taxon>
    </lineage>
</organism>
<evidence type="ECO:0000256" key="2">
    <source>
        <dbReference type="ARBA" id="ARBA00006171"/>
    </source>
</evidence>
<dbReference type="InterPro" id="IPR051600">
    <property type="entry name" value="Beta-PGM-like"/>
</dbReference>
<comment type="caution">
    <text evidence="5">The sequence shown here is derived from an EMBL/GenBank/DDBJ whole genome shotgun (WGS) entry which is preliminary data.</text>
</comment>
<dbReference type="Gene3D" id="3.40.50.1000">
    <property type="entry name" value="HAD superfamily/HAD-like"/>
    <property type="match status" value="1"/>
</dbReference>
<protein>
    <submittedName>
        <fullName evidence="5">Hydrolase</fullName>
    </submittedName>
</protein>
<comment type="similarity">
    <text evidence="2">Belongs to the HAD-like hydrolase superfamily. CbbY/CbbZ/Gph/YieH family.</text>
</comment>
<dbReference type="InterPro" id="IPR023214">
    <property type="entry name" value="HAD_sf"/>
</dbReference>
<keyword evidence="3" id="KW-0479">Metal-binding</keyword>
<name>A0A2M8J120_9RHOB</name>
<dbReference type="PANTHER" id="PTHR46193:SF10">
    <property type="entry name" value="6-PHOSPHOGLUCONATE PHOSPHATASE"/>
    <property type="match status" value="1"/>
</dbReference>
<dbReference type="OrthoDB" id="9797743at2"/>
<evidence type="ECO:0000313" key="6">
    <source>
        <dbReference type="Proteomes" id="UP000231553"/>
    </source>
</evidence>
<sequence length="225" mass="24895">MPPEYDQIDLVIFDCDGVLVDSEGISAAVLTEELARFGVTITPEFVRDYCLGRSFPTVARSIRGMFDLQLPEDFEARYRAVLLQRYECELKTTEGIETVLTRLDRAACVATSSSSPRVKKTLQLTGLDRFFGDRVFTASMVARGKPAPDLFLHAAREMGVDPGRTLVIEDSQPGVRAGQAAGMEVVLFAGGTHLHGVDRASFGTIKIFDSWADFPQELLRRRDSD</sequence>
<dbReference type="PANTHER" id="PTHR46193">
    <property type="entry name" value="6-PHOSPHOGLUCONATE PHOSPHATASE"/>
    <property type="match status" value="1"/>
</dbReference>
<evidence type="ECO:0000256" key="4">
    <source>
        <dbReference type="ARBA" id="ARBA00022842"/>
    </source>
</evidence>
<evidence type="ECO:0000256" key="3">
    <source>
        <dbReference type="ARBA" id="ARBA00022723"/>
    </source>
</evidence>
<proteinExistence type="inferred from homology"/>
<keyword evidence="6" id="KW-1185">Reference proteome</keyword>
<dbReference type="NCBIfam" id="TIGR01509">
    <property type="entry name" value="HAD-SF-IA-v3"/>
    <property type="match status" value="1"/>
</dbReference>
<dbReference type="GO" id="GO:0046872">
    <property type="term" value="F:metal ion binding"/>
    <property type="evidence" value="ECO:0007669"/>
    <property type="project" value="UniProtKB-KW"/>
</dbReference>
<dbReference type="InterPro" id="IPR023198">
    <property type="entry name" value="PGP-like_dom2"/>
</dbReference>
<accession>A0A2M8J120</accession>
<dbReference type="AlphaFoldDB" id="A0A2M8J120"/>